<evidence type="ECO:0000256" key="5">
    <source>
        <dbReference type="PIRSR" id="PIRSR000350-4"/>
    </source>
</evidence>
<evidence type="ECO:0000256" key="4">
    <source>
        <dbReference type="PIRSR" id="PIRSR000350-3"/>
    </source>
</evidence>
<dbReference type="InterPro" id="IPR001100">
    <property type="entry name" value="Pyr_nuc-diS_OxRdtase"/>
</dbReference>
<keyword evidence="3 4" id="KW-0274">FAD</keyword>
<evidence type="ECO:0000313" key="8">
    <source>
        <dbReference type="EMBL" id="CAA9498823.1"/>
    </source>
</evidence>
<feature type="binding site" evidence="4">
    <location>
        <begin position="183"/>
        <end position="190"/>
    </location>
    <ligand>
        <name>NAD(+)</name>
        <dbReference type="ChEBI" id="CHEBI:57540"/>
    </ligand>
</feature>
<dbReference type="PIRSF" id="PIRSF000350">
    <property type="entry name" value="Mercury_reductase_MerA"/>
    <property type="match status" value="1"/>
</dbReference>
<evidence type="ECO:0000259" key="7">
    <source>
        <dbReference type="Pfam" id="PF07992"/>
    </source>
</evidence>
<proteinExistence type="inferred from homology"/>
<feature type="binding site" evidence="4">
    <location>
        <position position="121"/>
    </location>
    <ligand>
        <name>FAD</name>
        <dbReference type="ChEBI" id="CHEBI:57692"/>
    </ligand>
</feature>
<dbReference type="PRINTS" id="PR00368">
    <property type="entry name" value="FADPNR"/>
</dbReference>
<feature type="domain" description="FAD/NAD(P)-binding" evidence="7">
    <location>
        <begin position="12"/>
        <end position="324"/>
    </location>
</feature>
<evidence type="ECO:0000256" key="2">
    <source>
        <dbReference type="ARBA" id="ARBA00022630"/>
    </source>
</evidence>
<dbReference type="PANTHER" id="PTHR43014">
    <property type="entry name" value="MERCURIC REDUCTASE"/>
    <property type="match status" value="1"/>
</dbReference>
<protein>
    <submittedName>
        <fullName evidence="8">PF00070 family, FAD-dependent NAD(P)-disulphide oxidoreductase</fullName>
    </submittedName>
</protein>
<evidence type="ECO:0000256" key="3">
    <source>
        <dbReference type="ARBA" id="ARBA00022827"/>
    </source>
</evidence>
<gene>
    <name evidence="8" type="ORF">AVDCRST_MAG85-1626</name>
</gene>
<dbReference type="GO" id="GO:0050660">
    <property type="term" value="F:flavin adenine dinucleotide binding"/>
    <property type="evidence" value="ECO:0007669"/>
    <property type="project" value="TreeGrafter"/>
</dbReference>
<dbReference type="EMBL" id="CADCVT010000180">
    <property type="protein sequence ID" value="CAA9498823.1"/>
    <property type="molecule type" value="Genomic_DNA"/>
</dbReference>
<dbReference type="InterPro" id="IPR023753">
    <property type="entry name" value="FAD/NAD-binding_dom"/>
</dbReference>
<dbReference type="PRINTS" id="PR00411">
    <property type="entry name" value="PNDRDTASEI"/>
</dbReference>
<dbReference type="InterPro" id="IPR004099">
    <property type="entry name" value="Pyr_nucl-diS_OxRdtase_dimer"/>
</dbReference>
<name>A0A6J4SNT3_9ACTN</name>
<dbReference type="Pfam" id="PF07992">
    <property type="entry name" value="Pyr_redox_2"/>
    <property type="match status" value="1"/>
</dbReference>
<dbReference type="PANTHER" id="PTHR43014:SF2">
    <property type="entry name" value="MERCURIC REDUCTASE"/>
    <property type="match status" value="1"/>
</dbReference>
<dbReference type="InterPro" id="IPR016156">
    <property type="entry name" value="FAD/NAD-linked_Rdtase_dimer_sf"/>
</dbReference>
<evidence type="ECO:0000259" key="6">
    <source>
        <dbReference type="Pfam" id="PF02852"/>
    </source>
</evidence>
<feature type="binding site" evidence="4">
    <location>
        <position position="310"/>
    </location>
    <ligand>
        <name>FAD</name>
        <dbReference type="ChEBI" id="CHEBI:57692"/>
    </ligand>
</feature>
<dbReference type="SUPFAM" id="SSF55424">
    <property type="entry name" value="FAD/NAD-linked reductases, dimerisation (C-terminal) domain"/>
    <property type="match status" value="1"/>
</dbReference>
<feature type="binding site" evidence="4">
    <location>
        <position position="58"/>
    </location>
    <ligand>
        <name>FAD</name>
        <dbReference type="ChEBI" id="CHEBI:57692"/>
    </ligand>
</feature>
<dbReference type="InterPro" id="IPR036188">
    <property type="entry name" value="FAD/NAD-bd_sf"/>
</dbReference>
<dbReference type="Pfam" id="PF02852">
    <property type="entry name" value="Pyr_redox_dim"/>
    <property type="match status" value="1"/>
</dbReference>
<feature type="binding site" evidence="4">
    <location>
        <begin position="146"/>
        <end position="148"/>
    </location>
    <ligand>
        <name>FAD</name>
        <dbReference type="ChEBI" id="CHEBI:57692"/>
    </ligand>
</feature>
<dbReference type="Gene3D" id="3.30.390.30">
    <property type="match status" value="1"/>
</dbReference>
<evidence type="ECO:0000256" key="1">
    <source>
        <dbReference type="ARBA" id="ARBA00007532"/>
    </source>
</evidence>
<comment type="cofactor">
    <cofactor evidence="4">
        <name>FAD</name>
        <dbReference type="ChEBI" id="CHEBI:57692"/>
    </cofactor>
    <text evidence="4">Binds 1 FAD per subunit.</text>
</comment>
<keyword evidence="2" id="KW-0285">Flavoprotein</keyword>
<dbReference type="SUPFAM" id="SSF51905">
    <property type="entry name" value="FAD/NAD(P)-binding domain"/>
    <property type="match status" value="1"/>
</dbReference>
<feature type="domain" description="Pyridine nucleotide-disulphide oxidoreductase dimerisation" evidence="6">
    <location>
        <begin position="348"/>
        <end position="453"/>
    </location>
</feature>
<dbReference type="AlphaFoldDB" id="A0A6J4SNT3"/>
<dbReference type="Gene3D" id="3.50.50.60">
    <property type="entry name" value="FAD/NAD(P)-binding domain"/>
    <property type="match status" value="2"/>
</dbReference>
<dbReference type="GO" id="GO:0003955">
    <property type="term" value="F:NAD(P)H dehydrogenase (quinone) activity"/>
    <property type="evidence" value="ECO:0007669"/>
    <property type="project" value="TreeGrafter"/>
</dbReference>
<feature type="disulfide bond" description="Redox-active" evidence="5">
    <location>
        <begin position="49"/>
        <end position="54"/>
    </location>
</feature>
<keyword evidence="4" id="KW-0520">NAD</keyword>
<keyword evidence="4" id="KW-0547">Nucleotide-binding</keyword>
<organism evidence="8">
    <name type="scientific">uncultured Solirubrobacteraceae bacterium</name>
    <dbReference type="NCBI Taxonomy" id="1162706"/>
    <lineage>
        <taxon>Bacteria</taxon>
        <taxon>Bacillati</taxon>
        <taxon>Actinomycetota</taxon>
        <taxon>Thermoleophilia</taxon>
        <taxon>Solirubrobacterales</taxon>
        <taxon>Solirubrobacteraceae</taxon>
        <taxon>environmental samples</taxon>
    </lineage>
</organism>
<feature type="binding site" evidence="4">
    <location>
        <position position="206"/>
    </location>
    <ligand>
        <name>NAD(+)</name>
        <dbReference type="ChEBI" id="CHEBI:57540"/>
    </ligand>
</feature>
<accession>A0A6J4SNT3</accession>
<feature type="binding site" evidence="4">
    <location>
        <position position="270"/>
    </location>
    <ligand>
        <name>NAD(+)</name>
        <dbReference type="ChEBI" id="CHEBI:57540"/>
    </ligand>
</feature>
<comment type="similarity">
    <text evidence="1">Belongs to the class-I pyridine nucleotide-disulfide oxidoreductase family.</text>
</comment>
<reference evidence="8" key="1">
    <citation type="submission" date="2020-02" db="EMBL/GenBank/DDBJ databases">
        <authorList>
            <person name="Meier V. D."/>
        </authorList>
    </citation>
    <scope>NUCLEOTIDE SEQUENCE</scope>
    <source>
        <strain evidence="8">AVDCRST_MAG85</strain>
    </source>
</reference>
<sequence>MLVDDQRMARAFDVVVLGAGPAGEVCAGRLADGGLEVAIVEEHLVGGECSFYACMPSKALLRPAEALEEARRIPGAAEAATGTLDVPAALARRDEVIHDLDDSAQVPWLDDNGITLVRGRGRLDGKLTVRVGDEVLEARRAVVVSTGSDATMPPIPGLAEAEPWTNREATVAKTPPEHLVVLGGGPVGVELAQAWRSLGSAVTLVESHEHVLGREEPFAAEEVEQALGDAGVDVRTGIRATAVARSDGKVTVTLSDGTEAIGDELLLALGRTPRTDGIGLDSVGLGADGPIETDNHLHVQAEPWLYAIGDVNGRALLTHQGKYQGRIAADHILGRAHASLVYGGPLSPRIVFTEPQVASVGYTLAAALEAGIDVEAVDADVNDTAGGSFYGRGVPGRARLVVDENRRVLVGATFTGAEVGDLLHAATIAIVGEVPLDRLWHAVPCFPSRSEVWLKLLEAYGL</sequence>